<dbReference type="AlphaFoldDB" id="K8EJT8"/>
<evidence type="ECO:0000313" key="3">
    <source>
        <dbReference type="Proteomes" id="UP000198341"/>
    </source>
</evidence>
<dbReference type="InterPro" id="IPR008479">
    <property type="entry name" value="DUF760"/>
</dbReference>
<gene>
    <name evidence="2" type="ordered locus">Bathy11g01240</name>
</gene>
<keyword evidence="3" id="KW-1185">Reference proteome</keyword>
<name>K8EJT8_9CHLO</name>
<dbReference type="PANTHER" id="PTHR31808">
    <property type="entry name" value="EXPRESSED PROTEIN"/>
    <property type="match status" value="1"/>
</dbReference>
<protein>
    <submittedName>
        <fullName evidence="2">Uncharacterized protein</fullName>
    </submittedName>
</protein>
<feature type="region of interest" description="Disordered" evidence="1">
    <location>
        <begin position="438"/>
        <end position="485"/>
    </location>
</feature>
<organism evidence="2 3">
    <name type="scientific">Bathycoccus prasinos</name>
    <dbReference type="NCBI Taxonomy" id="41875"/>
    <lineage>
        <taxon>Eukaryota</taxon>
        <taxon>Viridiplantae</taxon>
        <taxon>Chlorophyta</taxon>
        <taxon>Mamiellophyceae</taxon>
        <taxon>Mamiellales</taxon>
        <taxon>Bathycoccaceae</taxon>
        <taxon>Bathycoccus</taxon>
    </lineage>
</organism>
<feature type="compositionally biased region" description="Basic residues" evidence="1">
    <location>
        <begin position="30"/>
        <end position="51"/>
    </location>
</feature>
<dbReference type="eggNOG" id="ENOG502QQTM">
    <property type="taxonomic scope" value="Eukaryota"/>
</dbReference>
<dbReference type="GeneID" id="19012804"/>
<feature type="region of interest" description="Disordered" evidence="1">
    <location>
        <begin position="109"/>
        <end position="132"/>
    </location>
</feature>
<dbReference type="OrthoDB" id="25131at2759"/>
<accession>K8EJT8</accession>
<dbReference type="InterPro" id="IPR038925">
    <property type="entry name" value="At3g17800-like"/>
</dbReference>
<evidence type="ECO:0000313" key="2">
    <source>
        <dbReference type="EMBL" id="CCO18452.1"/>
    </source>
</evidence>
<sequence>MPSSSVFAPSFVASYAVSSSRAPPPPAKALLKKKHQMTQRRRHPPRQRRSAKTNAISPSNDEGEDENKSFSLAPATPTSPHGEMLEYILSTEPQSFEAAIESVLEKLSDEIDSSSSSSMMNESDEKKDSKDSEMSLTLYKRINDIKRMDRRRAVEDAMYASIIHKFLTSGVDMLPPLDDDAFLKSIDLSRLTSGVHSSEALEMVRDHLMAALGPEAANSWPSQLVRMSKLQAAQVYAASIMFGYFVRRVDKRFQLDRALGTLPQNPMDSAIALENVFNAASAMDSMDEAEDDPTNYAGDEFFGGFSEEEKAKIRNNQNQRVDTPETGKLTLKQYVQTFNGEILAKTARIVSLEGVALAERQTGALFGSLEELQKELMEAVGDNATTPEELMQRVREVVANNDVETLTLPYAAQRRLVLEAVAFGSFLRDAESQVEFKDERLLTPTTAPRRGGGGQLPPGWATGGPPGDDDGNGDGGGGSKVPQPK</sequence>
<dbReference type="KEGG" id="bpg:Bathy11g01240"/>
<feature type="region of interest" description="Disordered" evidence="1">
    <location>
        <begin position="15"/>
        <end position="81"/>
    </location>
</feature>
<dbReference type="Pfam" id="PF05542">
    <property type="entry name" value="DUF760"/>
    <property type="match status" value="1"/>
</dbReference>
<dbReference type="STRING" id="41875.K8EJT8"/>
<dbReference type="PANTHER" id="PTHR31808:SF4">
    <property type="entry name" value="LIGASE, PUTATIVE (DUF760)-RELATED"/>
    <property type="match status" value="1"/>
</dbReference>
<dbReference type="Proteomes" id="UP000198341">
    <property type="component" value="Chromosome 11"/>
</dbReference>
<evidence type="ECO:0000256" key="1">
    <source>
        <dbReference type="SAM" id="MobiDB-lite"/>
    </source>
</evidence>
<feature type="compositionally biased region" description="Basic and acidic residues" evidence="1">
    <location>
        <begin position="123"/>
        <end position="132"/>
    </location>
</feature>
<proteinExistence type="predicted"/>
<reference evidence="2 3" key="1">
    <citation type="submission" date="2011-10" db="EMBL/GenBank/DDBJ databases">
        <authorList>
            <person name="Genoscope - CEA"/>
        </authorList>
    </citation>
    <scope>NUCLEOTIDE SEQUENCE [LARGE SCALE GENOMIC DNA]</scope>
    <source>
        <strain evidence="2 3">RCC 1105</strain>
    </source>
</reference>
<feature type="compositionally biased region" description="Gly residues" evidence="1">
    <location>
        <begin position="450"/>
        <end position="466"/>
    </location>
</feature>
<dbReference type="RefSeq" id="XP_007510107.1">
    <property type="nucleotide sequence ID" value="XM_007510045.1"/>
</dbReference>
<dbReference type="EMBL" id="FO082268">
    <property type="protein sequence ID" value="CCO18452.1"/>
    <property type="molecule type" value="Genomic_DNA"/>
</dbReference>